<gene>
    <name evidence="1" type="ORF">NPIL_244071</name>
</gene>
<accession>A0A8X6NIC1</accession>
<name>A0A8X6NIC1_NEPPI</name>
<evidence type="ECO:0000313" key="2">
    <source>
        <dbReference type="Proteomes" id="UP000887013"/>
    </source>
</evidence>
<comment type="caution">
    <text evidence="1">The sequence shown here is derived from an EMBL/GenBank/DDBJ whole genome shotgun (WGS) entry which is preliminary data.</text>
</comment>
<dbReference type="AlphaFoldDB" id="A0A8X6NIC1"/>
<dbReference type="Proteomes" id="UP000887013">
    <property type="component" value="Unassembled WGS sequence"/>
</dbReference>
<keyword evidence="2" id="KW-1185">Reference proteome</keyword>
<organism evidence="1 2">
    <name type="scientific">Nephila pilipes</name>
    <name type="common">Giant wood spider</name>
    <name type="synonym">Nephila maculata</name>
    <dbReference type="NCBI Taxonomy" id="299642"/>
    <lineage>
        <taxon>Eukaryota</taxon>
        <taxon>Metazoa</taxon>
        <taxon>Ecdysozoa</taxon>
        <taxon>Arthropoda</taxon>
        <taxon>Chelicerata</taxon>
        <taxon>Arachnida</taxon>
        <taxon>Araneae</taxon>
        <taxon>Araneomorphae</taxon>
        <taxon>Entelegynae</taxon>
        <taxon>Araneoidea</taxon>
        <taxon>Nephilidae</taxon>
        <taxon>Nephila</taxon>
    </lineage>
</organism>
<proteinExistence type="predicted"/>
<evidence type="ECO:0000313" key="1">
    <source>
        <dbReference type="EMBL" id="GFT15117.1"/>
    </source>
</evidence>
<reference evidence="1" key="1">
    <citation type="submission" date="2020-08" db="EMBL/GenBank/DDBJ databases">
        <title>Multicomponent nature underlies the extraordinary mechanical properties of spider dragline silk.</title>
        <authorList>
            <person name="Kono N."/>
            <person name="Nakamura H."/>
            <person name="Mori M."/>
            <person name="Yoshida Y."/>
            <person name="Ohtoshi R."/>
            <person name="Malay A.D."/>
            <person name="Moran D.A.P."/>
            <person name="Tomita M."/>
            <person name="Numata K."/>
            <person name="Arakawa K."/>
        </authorList>
    </citation>
    <scope>NUCLEOTIDE SEQUENCE</scope>
</reference>
<protein>
    <submittedName>
        <fullName evidence="1">Uncharacterized protein</fullName>
    </submittedName>
</protein>
<sequence>MKGLLGSQGASAWRIKITAGCGLCRGRQRPSHMCACFQAGYSGILIGLVVASSSSVSTLGIKCQEAERDQAARSQDVPRVGFLAFLDAHMTLGGRSSFSALAGIKGQEACGIDIRCRSSSVWVALVLSTIEPVLLGVGSAFLSQHFGDQENSGSGSLQGFKVGAGRIRLESDLLSARIFLGPQMLSEQFYGIGGSALSTFYNTGSKKAPKAGGSRPICRPKMRVSVQHFWSAQEDGVV</sequence>
<dbReference type="EMBL" id="BMAW01058240">
    <property type="protein sequence ID" value="GFT15117.1"/>
    <property type="molecule type" value="Genomic_DNA"/>
</dbReference>